<feature type="region of interest" description="Disordered" evidence="1">
    <location>
        <begin position="176"/>
        <end position="225"/>
    </location>
</feature>
<feature type="compositionally biased region" description="Low complexity" evidence="1">
    <location>
        <begin position="30"/>
        <end position="39"/>
    </location>
</feature>
<dbReference type="Proteomes" id="UP001257659">
    <property type="component" value="Unassembled WGS sequence"/>
</dbReference>
<name>A0ABU1K5V7_9FLAO</name>
<gene>
    <name evidence="3" type="ORF">GGR31_001637</name>
</gene>
<keyword evidence="2" id="KW-0732">Signal</keyword>
<feature type="chain" id="PRO_5046432005" evidence="2">
    <location>
        <begin position="20"/>
        <end position="225"/>
    </location>
</feature>
<evidence type="ECO:0000313" key="3">
    <source>
        <dbReference type="EMBL" id="MDR6300990.1"/>
    </source>
</evidence>
<dbReference type="Gene3D" id="3.40.50.300">
    <property type="entry name" value="P-loop containing nucleotide triphosphate hydrolases"/>
    <property type="match status" value="1"/>
</dbReference>
<protein>
    <submittedName>
        <fullName evidence="3">Uncharacterized protein</fullName>
    </submittedName>
</protein>
<dbReference type="InterPro" id="IPR027417">
    <property type="entry name" value="P-loop_NTPase"/>
</dbReference>
<accession>A0ABU1K5V7</accession>
<proteinExistence type="predicted"/>
<keyword evidence="4" id="KW-1185">Reference proteome</keyword>
<evidence type="ECO:0000256" key="1">
    <source>
        <dbReference type="SAM" id="MobiDB-lite"/>
    </source>
</evidence>
<sequence>MKSIMLTTVFFMLSLFVSAQKTPQTPQPPTSVTTSSTSSHYNHNVSGSKTGDSNLSISVSNSNTDYKFSASYSESYDKQVKEILINEFGKESIQKRDSWFSWIFSPGNDEVYSIELSSGKLKMKLDKTQADHQLEEKFTHTGQKIKNLLSGKQEDRNELRLEREAQQLKREAMRMKREADRLNRAEQRQDLDEKRNEVMELRKESERLHKQVDSLQNEIHRLREK</sequence>
<organism evidence="3 4">
    <name type="scientific">Mesonia maritima</name>
    <dbReference type="NCBI Taxonomy" id="1793873"/>
    <lineage>
        <taxon>Bacteria</taxon>
        <taxon>Pseudomonadati</taxon>
        <taxon>Bacteroidota</taxon>
        <taxon>Flavobacteriia</taxon>
        <taxon>Flavobacteriales</taxon>
        <taxon>Flavobacteriaceae</taxon>
        <taxon>Mesonia</taxon>
    </lineage>
</organism>
<feature type="region of interest" description="Disordered" evidence="1">
    <location>
        <begin position="21"/>
        <end position="56"/>
    </location>
</feature>
<reference evidence="3 4" key="1">
    <citation type="submission" date="2023-07" db="EMBL/GenBank/DDBJ databases">
        <title>Genomic Encyclopedia of Type Strains, Phase IV (KMG-IV): sequencing the most valuable type-strain genomes for metagenomic binning, comparative biology and taxonomic classification.</title>
        <authorList>
            <person name="Goeker M."/>
        </authorList>
    </citation>
    <scope>NUCLEOTIDE SEQUENCE [LARGE SCALE GENOMIC DNA]</scope>
    <source>
        <strain evidence="3 4">DSM 102814</strain>
    </source>
</reference>
<dbReference type="RefSeq" id="WP_309727939.1">
    <property type="nucleotide sequence ID" value="NZ_JAVDQA010000004.1"/>
</dbReference>
<comment type="caution">
    <text evidence="3">The sequence shown here is derived from an EMBL/GenBank/DDBJ whole genome shotgun (WGS) entry which is preliminary data.</text>
</comment>
<dbReference type="EMBL" id="JAVDQA010000004">
    <property type="protein sequence ID" value="MDR6300990.1"/>
    <property type="molecule type" value="Genomic_DNA"/>
</dbReference>
<feature type="signal peptide" evidence="2">
    <location>
        <begin position="1"/>
        <end position="19"/>
    </location>
</feature>
<evidence type="ECO:0000256" key="2">
    <source>
        <dbReference type="SAM" id="SignalP"/>
    </source>
</evidence>
<feature type="compositionally biased region" description="Polar residues" evidence="1">
    <location>
        <begin position="40"/>
        <end position="56"/>
    </location>
</feature>
<evidence type="ECO:0000313" key="4">
    <source>
        <dbReference type="Proteomes" id="UP001257659"/>
    </source>
</evidence>